<keyword evidence="1" id="KW-1185">Reference proteome</keyword>
<name>A0AA85KCZ3_TRIRE</name>
<evidence type="ECO:0000313" key="1">
    <source>
        <dbReference type="Proteomes" id="UP000050795"/>
    </source>
</evidence>
<accession>A0AA85KCZ3</accession>
<dbReference type="WBParaSite" id="TREG1_85450.1">
    <property type="protein sequence ID" value="TREG1_85450.1"/>
    <property type="gene ID" value="TREG1_85450"/>
</dbReference>
<reference evidence="1" key="1">
    <citation type="submission" date="2022-06" db="EMBL/GenBank/DDBJ databases">
        <authorList>
            <person name="Berger JAMES D."/>
            <person name="Berger JAMES D."/>
        </authorList>
    </citation>
    <scope>NUCLEOTIDE SEQUENCE [LARGE SCALE GENOMIC DNA]</scope>
</reference>
<reference evidence="2" key="2">
    <citation type="submission" date="2023-11" db="UniProtKB">
        <authorList>
            <consortium name="WormBaseParasite"/>
        </authorList>
    </citation>
    <scope>IDENTIFICATION</scope>
</reference>
<organism evidence="1 2">
    <name type="scientific">Trichobilharzia regenti</name>
    <name type="common">Nasal bird schistosome</name>
    <dbReference type="NCBI Taxonomy" id="157069"/>
    <lineage>
        <taxon>Eukaryota</taxon>
        <taxon>Metazoa</taxon>
        <taxon>Spiralia</taxon>
        <taxon>Lophotrochozoa</taxon>
        <taxon>Platyhelminthes</taxon>
        <taxon>Trematoda</taxon>
        <taxon>Digenea</taxon>
        <taxon>Strigeidida</taxon>
        <taxon>Schistosomatoidea</taxon>
        <taxon>Schistosomatidae</taxon>
        <taxon>Trichobilharzia</taxon>
    </lineage>
</organism>
<evidence type="ECO:0000313" key="2">
    <source>
        <dbReference type="WBParaSite" id="TREG1_85450.1"/>
    </source>
</evidence>
<sequence length="262" mass="31112">MTDTSVIGSTCFTFPLQSFLEAKAAFNHRRSTHKIHFSSSSQDSVWNTLAPDFSLHRWKPCPPVRNSRESMKPKLKISYAKESYDSQKWDVELNYALEKDIYPKLKFSRSIRPFTAKILFVKCGSFKPGPYKMPKPHDFRGLTPTNERTLPEFITIYERDPMNINFLKKTRQQIWGTNCDEIILRKLPHSFLKPLKQGEKWEKNLYLPREPYPNREKCFTRHRLQFRDPHEVFLDKVGEKLEVMWKAQQKRETHLSRRNTCA</sequence>
<proteinExistence type="predicted"/>
<dbReference type="Proteomes" id="UP000050795">
    <property type="component" value="Unassembled WGS sequence"/>
</dbReference>
<protein>
    <submittedName>
        <fullName evidence="2">Uncharacterized protein</fullName>
    </submittedName>
</protein>
<dbReference type="AlphaFoldDB" id="A0AA85KCZ3"/>